<organism evidence="7 8">
    <name type="scientific">Crenobacter intestini</name>
    <dbReference type="NCBI Taxonomy" id="2563443"/>
    <lineage>
        <taxon>Bacteria</taxon>
        <taxon>Pseudomonadati</taxon>
        <taxon>Pseudomonadota</taxon>
        <taxon>Betaproteobacteria</taxon>
        <taxon>Neisseriales</taxon>
        <taxon>Neisseriaceae</taxon>
        <taxon>Crenobacter</taxon>
    </lineage>
</organism>
<evidence type="ECO:0000256" key="6">
    <source>
        <dbReference type="SAM" id="Phobius"/>
    </source>
</evidence>
<keyword evidence="2" id="KW-1003">Cell membrane</keyword>
<evidence type="ECO:0000313" key="7">
    <source>
        <dbReference type="EMBL" id="TIC86140.1"/>
    </source>
</evidence>
<accession>A0A4T0V3A5</accession>
<dbReference type="InterPro" id="IPR018385">
    <property type="entry name" value="C4_dicarb_anaerob_car-like"/>
</dbReference>
<dbReference type="InterPro" id="IPR051679">
    <property type="entry name" value="DASS-Related_Transporters"/>
</dbReference>
<dbReference type="AlphaFoldDB" id="A0A4T0V3A5"/>
<keyword evidence="8" id="KW-1185">Reference proteome</keyword>
<dbReference type="GO" id="GO:0005886">
    <property type="term" value="C:plasma membrane"/>
    <property type="evidence" value="ECO:0007669"/>
    <property type="project" value="UniProtKB-SubCell"/>
</dbReference>
<evidence type="ECO:0000256" key="5">
    <source>
        <dbReference type="ARBA" id="ARBA00023136"/>
    </source>
</evidence>
<dbReference type="Proteomes" id="UP000308891">
    <property type="component" value="Unassembled WGS sequence"/>
</dbReference>
<sequence length="476" mass="50219">MAGPAPAFFDRALVGRFAMTTPRSRTAAWPMPDVYLILLAFVLLMGLLTWLVPAGSYEREMRETLLGTRAVVLPGTYQLVEASPVGFMQLVTALPDGLSSASEIVFMTLLVGGAVGVIARAGILEFGIHHLLRALGTRAELTIPILMAMFALLAAFIGTPELAIAYLPIILPLFRRLGYDAVTATATALLATSLGFTFGITAPTTVGVGQSIAQLPLFSGAAVRALVWLGAIALCAAYVLRHARRTRQAPSDEGSHALPVFSARLRWAAGVTALLFVAVIASIIVFGLKFNAIGGLFVLMAVTGALVAGRSPNGICEDFNAAFRDILVGALICGFARAIAVVMEQGQIADTVVHHLETLTGDMSSYAALLSIFGFQALFNLLVSSGSGQTILTMPVLVPLGDLLDISRQTLVLATQFGDGLTNLVFPTSGYFVATLAIGKVGYPAWLRFYAPLFATLALYAGAVLCLAHALRFGPF</sequence>
<keyword evidence="5 6" id="KW-0472">Membrane</keyword>
<feature type="transmembrane region" description="Helical" evidence="6">
    <location>
        <begin position="292"/>
        <end position="309"/>
    </location>
</feature>
<name>A0A4T0V3A5_9NEIS</name>
<gene>
    <name evidence="7" type="ORF">E5K04_03280</name>
</gene>
<dbReference type="OrthoDB" id="255482at2"/>
<feature type="transmembrane region" description="Helical" evidence="6">
    <location>
        <begin position="424"/>
        <end position="443"/>
    </location>
</feature>
<evidence type="ECO:0000256" key="4">
    <source>
        <dbReference type="ARBA" id="ARBA00022989"/>
    </source>
</evidence>
<feature type="transmembrane region" description="Helical" evidence="6">
    <location>
        <begin position="267"/>
        <end position="286"/>
    </location>
</feature>
<dbReference type="Pfam" id="PF03606">
    <property type="entry name" value="DcuC"/>
    <property type="match status" value="1"/>
</dbReference>
<protein>
    <submittedName>
        <fullName evidence="7">YfcC family protein</fullName>
    </submittedName>
</protein>
<feature type="transmembrane region" description="Helical" evidence="6">
    <location>
        <begin position="34"/>
        <end position="52"/>
    </location>
</feature>
<evidence type="ECO:0000256" key="3">
    <source>
        <dbReference type="ARBA" id="ARBA00022692"/>
    </source>
</evidence>
<feature type="transmembrane region" description="Helical" evidence="6">
    <location>
        <begin position="321"/>
        <end position="343"/>
    </location>
</feature>
<keyword evidence="3 6" id="KW-0812">Transmembrane</keyword>
<feature type="transmembrane region" description="Helical" evidence="6">
    <location>
        <begin position="181"/>
        <end position="201"/>
    </location>
</feature>
<evidence type="ECO:0000313" key="8">
    <source>
        <dbReference type="Proteomes" id="UP000308891"/>
    </source>
</evidence>
<dbReference type="PANTHER" id="PTHR43652:SF2">
    <property type="entry name" value="BASIC AMINO ACID ANTIPORTER YFCC-RELATED"/>
    <property type="match status" value="1"/>
</dbReference>
<proteinExistence type="predicted"/>
<reference evidence="7 8" key="1">
    <citation type="submission" date="2019-04" db="EMBL/GenBank/DDBJ databases">
        <title>Crenobacter sp. nov.</title>
        <authorList>
            <person name="Shi S."/>
        </authorList>
    </citation>
    <scope>NUCLEOTIDE SEQUENCE [LARGE SCALE GENOMIC DNA]</scope>
    <source>
        <strain evidence="7 8">GY 70310</strain>
    </source>
</reference>
<comment type="caution">
    <text evidence="7">The sequence shown here is derived from an EMBL/GenBank/DDBJ whole genome shotgun (WGS) entry which is preliminary data.</text>
</comment>
<evidence type="ECO:0000256" key="1">
    <source>
        <dbReference type="ARBA" id="ARBA00004651"/>
    </source>
</evidence>
<feature type="transmembrane region" description="Helical" evidence="6">
    <location>
        <begin position="143"/>
        <end position="169"/>
    </location>
</feature>
<dbReference type="EMBL" id="STGJ01000002">
    <property type="protein sequence ID" value="TIC86140.1"/>
    <property type="molecule type" value="Genomic_DNA"/>
</dbReference>
<dbReference type="PANTHER" id="PTHR43652">
    <property type="entry name" value="BASIC AMINO ACID ANTIPORTER YFCC-RELATED"/>
    <property type="match status" value="1"/>
</dbReference>
<feature type="transmembrane region" description="Helical" evidence="6">
    <location>
        <begin position="104"/>
        <end position="123"/>
    </location>
</feature>
<feature type="transmembrane region" description="Helical" evidence="6">
    <location>
        <begin position="363"/>
        <end position="383"/>
    </location>
</feature>
<comment type="subcellular location">
    <subcellularLocation>
        <location evidence="1">Cell membrane</location>
        <topology evidence="1">Multi-pass membrane protein</topology>
    </subcellularLocation>
</comment>
<evidence type="ECO:0000256" key="2">
    <source>
        <dbReference type="ARBA" id="ARBA00022475"/>
    </source>
</evidence>
<feature type="transmembrane region" description="Helical" evidence="6">
    <location>
        <begin position="449"/>
        <end position="471"/>
    </location>
</feature>
<feature type="transmembrane region" description="Helical" evidence="6">
    <location>
        <begin position="221"/>
        <end position="240"/>
    </location>
</feature>
<keyword evidence="4 6" id="KW-1133">Transmembrane helix</keyword>